<comment type="caution">
    <text evidence="3">The sequence shown here is derived from an EMBL/GenBank/DDBJ whole genome shotgun (WGS) entry which is preliminary data.</text>
</comment>
<accession>A0ABR5ANK5</accession>
<name>A0ABR5ANK5_BACBA</name>
<proteinExistence type="predicted"/>
<dbReference type="EMBL" id="JXLP01000037">
    <property type="protein sequence ID" value="KIL72127.1"/>
    <property type="molecule type" value="Genomic_DNA"/>
</dbReference>
<feature type="domain" description="Biopterin-dependent aromatic amino acid hydroxylase family profile" evidence="2">
    <location>
        <begin position="1"/>
        <end position="50"/>
    </location>
</feature>
<sequence>MFGFFNKWAVANIAGALYLVLVFGLLQDWALMAASMVKAIGWAILASASE</sequence>
<keyword evidence="1" id="KW-0812">Transmembrane</keyword>
<dbReference type="InterPro" id="IPR019774">
    <property type="entry name" value="Aromatic-AA_hydroxylase_C"/>
</dbReference>
<dbReference type="PROSITE" id="PS51410">
    <property type="entry name" value="BH4_AAA_HYDROXYL_2"/>
    <property type="match status" value="1"/>
</dbReference>
<gene>
    <name evidence="3" type="ORF">SD77_3530</name>
</gene>
<keyword evidence="1" id="KW-1133">Transmembrane helix</keyword>
<reference evidence="3 4" key="1">
    <citation type="submission" date="2015-01" db="EMBL/GenBank/DDBJ databases">
        <title>Genome Assembly of Bacillus badius MTCC 1458.</title>
        <authorList>
            <person name="Verma A."/>
            <person name="Khatri I."/>
            <person name="Mual P."/>
            <person name="Subramanian S."/>
            <person name="Krishnamurthi S."/>
        </authorList>
    </citation>
    <scope>NUCLEOTIDE SEQUENCE [LARGE SCALE GENOMIC DNA]</scope>
    <source>
        <strain evidence="3 4">MTCC 1458</strain>
    </source>
</reference>
<keyword evidence="4" id="KW-1185">Reference proteome</keyword>
<evidence type="ECO:0000313" key="3">
    <source>
        <dbReference type="EMBL" id="KIL72127.1"/>
    </source>
</evidence>
<protein>
    <recommendedName>
        <fullName evidence="2">Biopterin-dependent aromatic amino acid hydroxylase family profile domain-containing protein</fullName>
    </recommendedName>
</protein>
<organism evidence="3 4">
    <name type="scientific">Bacillus badius</name>
    <dbReference type="NCBI Taxonomy" id="1455"/>
    <lineage>
        <taxon>Bacteria</taxon>
        <taxon>Bacillati</taxon>
        <taxon>Bacillota</taxon>
        <taxon>Bacilli</taxon>
        <taxon>Bacillales</taxon>
        <taxon>Bacillaceae</taxon>
        <taxon>Pseudobacillus</taxon>
    </lineage>
</organism>
<evidence type="ECO:0000313" key="4">
    <source>
        <dbReference type="Proteomes" id="UP000031982"/>
    </source>
</evidence>
<dbReference type="Proteomes" id="UP000031982">
    <property type="component" value="Unassembled WGS sequence"/>
</dbReference>
<evidence type="ECO:0000256" key="1">
    <source>
        <dbReference type="SAM" id="Phobius"/>
    </source>
</evidence>
<evidence type="ECO:0000259" key="2">
    <source>
        <dbReference type="PROSITE" id="PS51410"/>
    </source>
</evidence>
<keyword evidence="1" id="KW-0472">Membrane</keyword>
<feature type="transmembrane region" description="Helical" evidence="1">
    <location>
        <begin position="6"/>
        <end position="26"/>
    </location>
</feature>